<sequence>AQTWSAPAWPASIRDLPEAPSRGVRVGAFTWAILVCMVGAFLIAEAYIPTFNLPILGISAIGALGVILIVTAIFSGRPKEHKDSTTNTTSAADAIRFN</sequence>
<dbReference type="AlphaFoldDB" id="A0A929WUR0"/>
<gene>
    <name evidence="3" type="ORF">HXK09_07830</name>
</gene>
<reference evidence="3" key="1">
    <citation type="submission" date="2020-04" db="EMBL/GenBank/DDBJ databases">
        <title>Deep metagenomics examines the oral microbiome during advanced dental caries in children, revealing novel taxa and co-occurrences with host molecules.</title>
        <authorList>
            <person name="Baker J.L."/>
            <person name="Morton J.T."/>
            <person name="Dinis M."/>
            <person name="Alvarez R."/>
            <person name="Tran N.C."/>
            <person name="Knight R."/>
            <person name="Edlund A."/>
        </authorList>
    </citation>
    <scope>NUCLEOTIDE SEQUENCE</scope>
    <source>
        <strain evidence="3">JCVI_30_bin.13</strain>
    </source>
</reference>
<evidence type="ECO:0000256" key="1">
    <source>
        <dbReference type="SAM" id="MobiDB-lite"/>
    </source>
</evidence>
<feature type="non-terminal residue" evidence="3">
    <location>
        <position position="1"/>
    </location>
</feature>
<feature type="transmembrane region" description="Helical" evidence="2">
    <location>
        <begin position="54"/>
        <end position="74"/>
    </location>
</feature>
<keyword evidence="2" id="KW-0812">Transmembrane</keyword>
<evidence type="ECO:0000313" key="4">
    <source>
        <dbReference type="Proteomes" id="UP000759246"/>
    </source>
</evidence>
<dbReference type="EMBL" id="JABZGF010000290">
    <property type="protein sequence ID" value="MBF0967045.1"/>
    <property type="molecule type" value="Genomic_DNA"/>
</dbReference>
<proteinExistence type="predicted"/>
<feature type="transmembrane region" description="Helical" evidence="2">
    <location>
        <begin position="28"/>
        <end position="48"/>
    </location>
</feature>
<keyword evidence="2" id="KW-0472">Membrane</keyword>
<name>A0A929WUR0_9ACTO</name>
<comment type="caution">
    <text evidence="3">The sequence shown here is derived from an EMBL/GenBank/DDBJ whole genome shotgun (WGS) entry which is preliminary data.</text>
</comment>
<evidence type="ECO:0000313" key="3">
    <source>
        <dbReference type="EMBL" id="MBF0967045.1"/>
    </source>
</evidence>
<evidence type="ECO:0000256" key="2">
    <source>
        <dbReference type="SAM" id="Phobius"/>
    </source>
</evidence>
<accession>A0A929WUR0</accession>
<protein>
    <submittedName>
        <fullName evidence="3">Uncharacterized protein</fullName>
    </submittedName>
</protein>
<feature type="compositionally biased region" description="Low complexity" evidence="1">
    <location>
        <begin position="85"/>
        <end position="98"/>
    </location>
</feature>
<keyword evidence="2" id="KW-1133">Transmembrane helix</keyword>
<feature type="region of interest" description="Disordered" evidence="1">
    <location>
        <begin position="78"/>
        <end position="98"/>
    </location>
</feature>
<dbReference type="Proteomes" id="UP000759246">
    <property type="component" value="Unassembled WGS sequence"/>
</dbReference>
<organism evidence="3 4">
    <name type="scientific">Actinomyces bouchesdurhonensis</name>
    <dbReference type="NCBI Taxonomy" id="1852361"/>
    <lineage>
        <taxon>Bacteria</taxon>
        <taxon>Bacillati</taxon>
        <taxon>Actinomycetota</taxon>
        <taxon>Actinomycetes</taxon>
        <taxon>Actinomycetales</taxon>
        <taxon>Actinomycetaceae</taxon>
        <taxon>Actinomyces</taxon>
    </lineage>
</organism>